<evidence type="ECO:0000313" key="12">
    <source>
        <dbReference type="EMBL" id="PKS08347.1"/>
    </source>
</evidence>
<evidence type="ECO:0000256" key="8">
    <source>
        <dbReference type="ARBA" id="ARBA00023136"/>
    </source>
</evidence>
<keyword evidence="5" id="KW-0963">Cytoplasm</keyword>
<dbReference type="Pfam" id="PF18097">
    <property type="entry name" value="Vta1_C"/>
    <property type="match status" value="1"/>
</dbReference>
<gene>
    <name evidence="12" type="ORF">jhhlp_005291</name>
</gene>
<dbReference type="GO" id="GO:0005771">
    <property type="term" value="C:multivesicular body"/>
    <property type="evidence" value="ECO:0007669"/>
    <property type="project" value="TreeGrafter"/>
</dbReference>
<evidence type="ECO:0000256" key="2">
    <source>
        <dbReference type="ARBA" id="ARBA00004496"/>
    </source>
</evidence>
<proteinExistence type="inferred from homology"/>
<keyword evidence="4" id="KW-0813">Transport</keyword>
<comment type="subcellular location">
    <subcellularLocation>
        <location evidence="2">Cytoplasm</location>
    </subcellularLocation>
    <subcellularLocation>
        <location evidence="1">Endosome membrane</location>
        <topology evidence="1">Peripheral membrane protein</topology>
    </subcellularLocation>
</comment>
<dbReference type="PANTHER" id="PTHR46009">
    <property type="entry name" value="VACUOLAR PROTEIN SORTING-ASSOCIATED PROTEIN VTA1 HOMOLOG"/>
    <property type="match status" value="1"/>
</dbReference>
<feature type="compositionally biased region" description="Polar residues" evidence="9">
    <location>
        <begin position="215"/>
        <end position="233"/>
    </location>
</feature>
<evidence type="ECO:0000256" key="3">
    <source>
        <dbReference type="ARBA" id="ARBA00007895"/>
    </source>
</evidence>
<evidence type="ECO:0000259" key="10">
    <source>
        <dbReference type="Pfam" id="PF04652"/>
    </source>
</evidence>
<protein>
    <recommendedName>
        <fullName evidence="14">Vta1 C-terminal domain-containing protein</fullName>
    </recommendedName>
</protein>
<dbReference type="VEuPathDB" id="FungiDB:jhhlp_005291"/>
<dbReference type="STRING" id="41688.A0A2N3N7G6"/>
<feature type="compositionally biased region" description="Pro residues" evidence="9">
    <location>
        <begin position="257"/>
        <end position="267"/>
    </location>
</feature>
<dbReference type="EMBL" id="NLAX01000697">
    <property type="protein sequence ID" value="PKS08347.1"/>
    <property type="molecule type" value="Genomic_DNA"/>
</dbReference>
<evidence type="ECO:0000256" key="7">
    <source>
        <dbReference type="ARBA" id="ARBA00022927"/>
    </source>
</evidence>
<sequence>MDTIPAALKQAEIARFIHRANQLRQVKPAITYWCEYWAVKQILAKQLHTADDESLAFTTGLMDRLEQMKTEHPDDDAIIDDTAGQAYVEQFAQQTFDRCEKVLQANKVTRQTADTFDAAATFFQLIGIWEAPDEETQQKIKFAKWNAARILRAIKEGKDPNESNPKRREEEPTFEDSASPGISEGHAPLDHTTDHPSPPPKLPFDPIASPLPSHVHQQQSDFTPPSPMSQASPINPPDHVPSPFSRVSVSPANSGPTQPPTQTPPTSAPALVHPPAGPSSHPLHFASPTASHHAQPPTQPSLAFPGPSVIPAPSPHPQTPSAPAWPQAPTPQAPHAPSYPAHPPPTSHPRAYSQQPPAQPVAVVDEVKISQAQKHAKWAISALNFDDVPTAVKELRKALETLGAQ</sequence>
<keyword evidence="8" id="KW-0472">Membrane</keyword>
<evidence type="ECO:0000256" key="6">
    <source>
        <dbReference type="ARBA" id="ARBA00022753"/>
    </source>
</evidence>
<dbReference type="Pfam" id="PF04652">
    <property type="entry name" value="Vta1"/>
    <property type="match status" value="1"/>
</dbReference>
<dbReference type="Proteomes" id="UP000233524">
    <property type="component" value="Unassembled WGS sequence"/>
</dbReference>
<reference evidence="12 13" key="1">
    <citation type="journal article" date="2017" name="G3 (Bethesda)">
        <title>First Draft Genome Sequence of the Pathogenic Fungus Lomentospora prolificans (Formerly Scedosporium prolificans).</title>
        <authorList>
            <person name="Luo R."/>
            <person name="Zimin A."/>
            <person name="Workman R."/>
            <person name="Fan Y."/>
            <person name="Pertea G."/>
            <person name="Grossman N."/>
            <person name="Wear M.P."/>
            <person name="Jia B."/>
            <person name="Miller H."/>
            <person name="Casadevall A."/>
            <person name="Timp W."/>
            <person name="Zhang S.X."/>
            <person name="Salzberg S.L."/>
        </authorList>
    </citation>
    <scope>NUCLEOTIDE SEQUENCE [LARGE SCALE GENOMIC DNA]</scope>
    <source>
        <strain evidence="12 13">JHH-5317</strain>
    </source>
</reference>
<evidence type="ECO:0008006" key="14">
    <source>
        <dbReference type="Google" id="ProtNLM"/>
    </source>
</evidence>
<dbReference type="InterPro" id="IPR041212">
    <property type="entry name" value="Vta1_C"/>
</dbReference>
<dbReference type="InParanoid" id="A0A2N3N7G6"/>
<evidence type="ECO:0000256" key="5">
    <source>
        <dbReference type="ARBA" id="ARBA00022490"/>
    </source>
</evidence>
<name>A0A2N3N7G6_9PEZI</name>
<keyword evidence="6" id="KW-0967">Endosome</keyword>
<dbReference type="InterPro" id="IPR044538">
    <property type="entry name" value="Vta1-like"/>
</dbReference>
<comment type="similarity">
    <text evidence="3">Belongs to the VTA1 family.</text>
</comment>
<evidence type="ECO:0000256" key="1">
    <source>
        <dbReference type="ARBA" id="ARBA00004481"/>
    </source>
</evidence>
<feature type="compositionally biased region" description="Basic and acidic residues" evidence="9">
    <location>
        <begin position="156"/>
        <end position="171"/>
    </location>
</feature>
<evidence type="ECO:0000256" key="9">
    <source>
        <dbReference type="SAM" id="MobiDB-lite"/>
    </source>
</evidence>
<feature type="region of interest" description="Disordered" evidence="9">
    <location>
        <begin position="156"/>
        <end position="361"/>
    </location>
</feature>
<accession>A0A2N3N7G6</accession>
<evidence type="ECO:0000256" key="4">
    <source>
        <dbReference type="ARBA" id="ARBA00022448"/>
    </source>
</evidence>
<dbReference type="OrthoDB" id="391137at2759"/>
<comment type="caution">
    <text evidence="12">The sequence shown here is derived from an EMBL/GenBank/DDBJ whole genome shotgun (WGS) entry which is preliminary data.</text>
</comment>
<keyword evidence="13" id="KW-1185">Reference proteome</keyword>
<dbReference type="Gene3D" id="1.25.40.270">
    <property type="entry name" value="Vacuolar protein sorting-associated protein vta1"/>
    <property type="match status" value="1"/>
</dbReference>
<dbReference type="InterPro" id="IPR023175">
    <property type="entry name" value="Vta1/CALS_N_sf"/>
</dbReference>
<dbReference type="GO" id="GO:0010008">
    <property type="term" value="C:endosome membrane"/>
    <property type="evidence" value="ECO:0007669"/>
    <property type="project" value="UniProtKB-SubCell"/>
</dbReference>
<dbReference type="GO" id="GO:0015031">
    <property type="term" value="P:protein transport"/>
    <property type="evidence" value="ECO:0007669"/>
    <property type="project" value="UniProtKB-KW"/>
</dbReference>
<feature type="domain" description="Vta1 C-terminal" evidence="11">
    <location>
        <begin position="368"/>
        <end position="402"/>
    </location>
</feature>
<organism evidence="12 13">
    <name type="scientific">Lomentospora prolificans</name>
    <dbReference type="NCBI Taxonomy" id="41688"/>
    <lineage>
        <taxon>Eukaryota</taxon>
        <taxon>Fungi</taxon>
        <taxon>Dikarya</taxon>
        <taxon>Ascomycota</taxon>
        <taxon>Pezizomycotina</taxon>
        <taxon>Sordariomycetes</taxon>
        <taxon>Hypocreomycetidae</taxon>
        <taxon>Microascales</taxon>
        <taxon>Microascaceae</taxon>
        <taxon>Lomentospora</taxon>
    </lineage>
</organism>
<evidence type="ECO:0000313" key="13">
    <source>
        <dbReference type="Proteomes" id="UP000233524"/>
    </source>
</evidence>
<feature type="domain" description="Vta1/callose synthase N-terminal" evidence="10">
    <location>
        <begin position="13"/>
        <end position="156"/>
    </location>
</feature>
<feature type="compositionally biased region" description="Pro residues" evidence="9">
    <location>
        <begin position="308"/>
        <end position="320"/>
    </location>
</feature>
<dbReference type="GO" id="GO:0032511">
    <property type="term" value="P:late endosome to vacuole transport via multivesicular body sorting pathway"/>
    <property type="evidence" value="ECO:0007669"/>
    <property type="project" value="InterPro"/>
</dbReference>
<dbReference type="AlphaFoldDB" id="A0A2N3N7G6"/>
<dbReference type="InterPro" id="IPR039431">
    <property type="entry name" value="Vta1/CALS_N"/>
</dbReference>
<feature type="compositionally biased region" description="Low complexity" evidence="9">
    <location>
        <begin position="241"/>
        <end position="251"/>
    </location>
</feature>
<dbReference type="PANTHER" id="PTHR46009:SF1">
    <property type="entry name" value="VACUOLAR PROTEIN SORTING-ASSOCIATED PROTEIN VTA1 HOMOLOG"/>
    <property type="match status" value="1"/>
</dbReference>
<dbReference type="Gene3D" id="1.20.5.420">
    <property type="entry name" value="Immunoglobulin FC, subunit C"/>
    <property type="match status" value="1"/>
</dbReference>
<keyword evidence="7" id="KW-0653">Protein transport</keyword>
<evidence type="ECO:0000259" key="11">
    <source>
        <dbReference type="Pfam" id="PF18097"/>
    </source>
</evidence>